<dbReference type="OrthoDB" id="341587at2759"/>
<dbReference type="PANTHER" id="PTHR10910">
    <property type="entry name" value="EUKARYOTE SPECIFIC DSRNA BINDING PROTEIN"/>
    <property type="match status" value="1"/>
</dbReference>
<evidence type="ECO:0000313" key="4">
    <source>
        <dbReference type="EMBL" id="EEH57026.1"/>
    </source>
</evidence>
<dbReference type="PROSITE" id="PS50141">
    <property type="entry name" value="A_DEAMIN_EDITASE"/>
    <property type="match status" value="1"/>
</dbReference>
<reference evidence="4 5" key="1">
    <citation type="journal article" date="2009" name="Science">
        <title>Green evolution and dynamic adaptations revealed by genomes of the marine picoeukaryotes Micromonas.</title>
        <authorList>
            <person name="Worden A.Z."/>
            <person name="Lee J.H."/>
            <person name="Mock T."/>
            <person name="Rouze P."/>
            <person name="Simmons M.P."/>
            <person name="Aerts A.L."/>
            <person name="Allen A.E."/>
            <person name="Cuvelier M.L."/>
            <person name="Derelle E."/>
            <person name="Everett M.V."/>
            <person name="Foulon E."/>
            <person name="Grimwood J."/>
            <person name="Gundlach H."/>
            <person name="Henrissat B."/>
            <person name="Napoli C."/>
            <person name="McDonald S.M."/>
            <person name="Parker M.S."/>
            <person name="Rombauts S."/>
            <person name="Salamov A."/>
            <person name="Von Dassow P."/>
            <person name="Badger J.H."/>
            <person name="Coutinho P.M."/>
            <person name="Demir E."/>
            <person name="Dubchak I."/>
            <person name="Gentemann C."/>
            <person name="Eikrem W."/>
            <person name="Gready J.E."/>
            <person name="John U."/>
            <person name="Lanier W."/>
            <person name="Lindquist E.A."/>
            <person name="Lucas S."/>
            <person name="Mayer K.F."/>
            <person name="Moreau H."/>
            <person name="Not F."/>
            <person name="Otillar R."/>
            <person name="Panaud O."/>
            <person name="Pangilinan J."/>
            <person name="Paulsen I."/>
            <person name="Piegu B."/>
            <person name="Poliakov A."/>
            <person name="Robbens S."/>
            <person name="Schmutz J."/>
            <person name="Toulza E."/>
            <person name="Wyss T."/>
            <person name="Zelensky A."/>
            <person name="Zhou K."/>
            <person name="Armbrust E.V."/>
            <person name="Bhattacharya D."/>
            <person name="Goodenough U.W."/>
            <person name="Van de Peer Y."/>
            <person name="Grigoriev I.V."/>
        </authorList>
    </citation>
    <scope>NUCLEOTIDE SEQUENCE [LARGE SCALE GENOMIC DNA]</scope>
    <source>
        <strain evidence="4 5">CCMP1545</strain>
    </source>
</reference>
<evidence type="ECO:0000259" key="3">
    <source>
        <dbReference type="PROSITE" id="PS50141"/>
    </source>
</evidence>
<dbReference type="Pfam" id="PF02137">
    <property type="entry name" value="A_deamin"/>
    <property type="match status" value="1"/>
</dbReference>
<feature type="compositionally biased region" description="Basic and acidic residues" evidence="2">
    <location>
        <begin position="665"/>
        <end position="678"/>
    </location>
</feature>
<dbReference type="AlphaFoldDB" id="C1MRU6"/>
<dbReference type="EMBL" id="GG663739">
    <property type="protein sequence ID" value="EEH57026.1"/>
    <property type="molecule type" value="Genomic_DNA"/>
</dbReference>
<dbReference type="GO" id="GO:0003726">
    <property type="term" value="F:double-stranded RNA adenosine deaminase activity"/>
    <property type="evidence" value="ECO:0007669"/>
    <property type="project" value="TreeGrafter"/>
</dbReference>
<dbReference type="GO" id="GO:0008251">
    <property type="term" value="F:tRNA-specific adenosine deaminase activity"/>
    <property type="evidence" value="ECO:0007669"/>
    <property type="project" value="TreeGrafter"/>
</dbReference>
<evidence type="ECO:0000256" key="1">
    <source>
        <dbReference type="ARBA" id="ARBA00004430"/>
    </source>
</evidence>
<sequence>MEIRSASAANGGRCTLRRRGLDDDDARALAAFLAAENENVDADAALVGLDVSENAITRYGFIALAEAMKTNDTLRSVNVAGNVDADGDAARTFAGRVAVNHLVSSEARGGGGGEKKDALKSVSDRGLGDAGAIEVANLLAIPCATTRAMTHLGVHHNGIGDLGAVALAEAFARGGAPLEEIAAYSNAIGPKGAAAIAKRLPSTTKALDLGGNALGDDGCVAIARVVRTHPNLVELHVDHNGVGEAGAKALLDAMKSRESDDDAPGPAGGIQRLWLHGNDGISDDTLREAYAVAARNAAAADEGVCEVVERENARTLREKEDAAANAAAATTTAAGSTTFADRVAALANATYRARCPTHAANARGVPVIAAILAREAISSDPDHGGGDDSLKVVSLGVGTKFLPPAVAAAAHAAGNDRWRSVVHDSHAEVLARRALMRLLYREIEDLVAGAADDDADGFKLLERVDAPALGFRLRPSTSLHLYVSTAPCGAASMPGGGGVAGGASFGRDVDDLESWTPVDSPAWKDAAARRHVVFAPSVVCGAMIKGAARVGDPPAPAPGCVWAPGGLAAACGTPGRALSCSDKIARWQAVGLQGALLSHFVPAPMAFSTIVVGRKFDPTRLRLGTCCRSIGWTERPSAWPVPTHARALGVSARGRGRGESIGAAKHGDAIGDKSRADAGDGDESLSWARGDARVARHDGRTGGPIGGLGAHPAVCGEALFESFARVLAREGIGNFVDDAFARRRDGDGDGAAGMSYEEAKYAATAYNDAKRSLRAGGEEGDTPVNRWRGRVEG</sequence>
<feature type="domain" description="A to I editase" evidence="3">
    <location>
        <begin position="394"/>
        <end position="775"/>
    </location>
</feature>
<dbReference type="Gene3D" id="3.80.10.10">
    <property type="entry name" value="Ribonuclease Inhibitor"/>
    <property type="match status" value="3"/>
</dbReference>
<dbReference type="Proteomes" id="UP000001876">
    <property type="component" value="Unassembled WGS sequence"/>
</dbReference>
<dbReference type="Pfam" id="PF13516">
    <property type="entry name" value="LRR_6"/>
    <property type="match status" value="3"/>
</dbReference>
<protein>
    <submittedName>
        <fullName evidence="4">Predicted protein</fullName>
    </submittedName>
</protein>
<proteinExistence type="predicted"/>
<comment type="subcellular location">
    <subcellularLocation>
        <location evidence="1">Cytoplasm</location>
        <location evidence="1">Cytoskeleton</location>
        <location evidence="1">Cilium axoneme</location>
    </subcellularLocation>
</comment>
<dbReference type="InterPro" id="IPR002466">
    <property type="entry name" value="A_deamin"/>
</dbReference>
<organism evidence="5">
    <name type="scientific">Micromonas pusilla (strain CCMP1545)</name>
    <name type="common">Picoplanktonic green alga</name>
    <dbReference type="NCBI Taxonomy" id="564608"/>
    <lineage>
        <taxon>Eukaryota</taxon>
        <taxon>Viridiplantae</taxon>
        <taxon>Chlorophyta</taxon>
        <taxon>Mamiellophyceae</taxon>
        <taxon>Mamiellales</taxon>
        <taxon>Mamiellaceae</taxon>
        <taxon>Micromonas</taxon>
    </lineage>
</organism>
<dbReference type="PANTHER" id="PTHR10910:SF62">
    <property type="entry name" value="AT07585P-RELATED"/>
    <property type="match status" value="1"/>
</dbReference>
<dbReference type="GO" id="GO:0006382">
    <property type="term" value="P:adenosine to inosine editing"/>
    <property type="evidence" value="ECO:0007669"/>
    <property type="project" value="TreeGrafter"/>
</dbReference>
<dbReference type="GO" id="GO:0006396">
    <property type="term" value="P:RNA processing"/>
    <property type="evidence" value="ECO:0007669"/>
    <property type="project" value="InterPro"/>
</dbReference>
<feature type="region of interest" description="Disordered" evidence="2">
    <location>
        <begin position="652"/>
        <end position="691"/>
    </location>
</feature>
<dbReference type="eggNOG" id="KOG4308">
    <property type="taxonomic scope" value="Eukaryota"/>
</dbReference>
<name>C1MRU6_MICPC</name>
<accession>C1MRU6</accession>
<dbReference type="STRING" id="564608.C1MRU6"/>
<keyword evidence="5" id="KW-1185">Reference proteome</keyword>
<evidence type="ECO:0000313" key="5">
    <source>
        <dbReference type="Proteomes" id="UP000001876"/>
    </source>
</evidence>
<dbReference type="SMART" id="SM00368">
    <property type="entry name" value="LRR_RI"/>
    <property type="match status" value="5"/>
</dbReference>
<feature type="region of interest" description="Disordered" evidence="2">
    <location>
        <begin position="772"/>
        <end position="793"/>
    </location>
</feature>
<dbReference type="SMART" id="SM00552">
    <property type="entry name" value="ADEAMc"/>
    <property type="match status" value="1"/>
</dbReference>
<dbReference type="GO" id="GO:0003725">
    <property type="term" value="F:double-stranded RNA binding"/>
    <property type="evidence" value="ECO:0007669"/>
    <property type="project" value="TreeGrafter"/>
</dbReference>
<dbReference type="GeneID" id="9684374"/>
<dbReference type="eggNOG" id="KOG2777">
    <property type="taxonomic scope" value="Eukaryota"/>
</dbReference>
<dbReference type="InterPro" id="IPR032675">
    <property type="entry name" value="LRR_dom_sf"/>
</dbReference>
<dbReference type="KEGG" id="mpp:MICPUCDRAFT_58237"/>
<dbReference type="RefSeq" id="XP_003058571.1">
    <property type="nucleotide sequence ID" value="XM_003058525.1"/>
</dbReference>
<dbReference type="GO" id="GO:0005930">
    <property type="term" value="C:axoneme"/>
    <property type="evidence" value="ECO:0007669"/>
    <property type="project" value="UniProtKB-SubCell"/>
</dbReference>
<dbReference type="OMA" id="RACEANE"/>
<dbReference type="InterPro" id="IPR001611">
    <property type="entry name" value="Leu-rich_rpt"/>
</dbReference>
<dbReference type="SUPFAM" id="SSF52047">
    <property type="entry name" value="RNI-like"/>
    <property type="match status" value="2"/>
</dbReference>
<dbReference type="GO" id="GO:0005730">
    <property type="term" value="C:nucleolus"/>
    <property type="evidence" value="ECO:0007669"/>
    <property type="project" value="TreeGrafter"/>
</dbReference>
<gene>
    <name evidence="4" type="ORF">MICPUCDRAFT_58237</name>
</gene>
<evidence type="ECO:0000256" key="2">
    <source>
        <dbReference type="SAM" id="MobiDB-lite"/>
    </source>
</evidence>